<evidence type="ECO:0000256" key="2">
    <source>
        <dbReference type="ARBA" id="ARBA00005417"/>
    </source>
</evidence>
<evidence type="ECO:0000259" key="11">
    <source>
        <dbReference type="PROSITE" id="PS50893"/>
    </source>
</evidence>
<keyword evidence="7 12" id="KW-0067">ATP-binding</keyword>
<evidence type="ECO:0000256" key="9">
    <source>
        <dbReference type="ARBA" id="ARBA00022970"/>
    </source>
</evidence>
<comment type="similarity">
    <text evidence="2">Belongs to the ABC transporter superfamily.</text>
</comment>
<evidence type="ECO:0000256" key="8">
    <source>
        <dbReference type="ARBA" id="ARBA00022967"/>
    </source>
</evidence>
<dbReference type="EMBL" id="PDNW01000016">
    <property type="protein sequence ID" value="PLC48756.1"/>
    <property type="molecule type" value="Genomic_DNA"/>
</dbReference>
<dbReference type="OrthoDB" id="9802264at2"/>
<dbReference type="InterPro" id="IPR045865">
    <property type="entry name" value="ACT-like_dom_sf"/>
</dbReference>
<dbReference type="SUPFAM" id="SSF55021">
    <property type="entry name" value="ACT-like"/>
    <property type="match status" value="1"/>
</dbReference>
<protein>
    <recommendedName>
        <fullName evidence="3">Cell division ATP-binding protein FtsE</fullName>
    </recommendedName>
</protein>
<dbReference type="InterPro" id="IPR050086">
    <property type="entry name" value="MetN_ABC_transporter-like"/>
</dbReference>
<dbReference type="CDD" id="cd03258">
    <property type="entry name" value="ABC_MetN_methionine_transporter"/>
    <property type="match status" value="1"/>
</dbReference>
<keyword evidence="4" id="KW-0813">Transport</keyword>
<dbReference type="Pfam" id="PF00005">
    <property type="entry name" value="ABC_tran"/>
    <property type="match status" value="1"/>
</dbReference>
<keyword evidence="8" id="KW-1278">Translocase</keyword>
<evidence type="ECO:0000256" key="4">
    <source>
        <dbReference type="ARBA" id="ARBA00022448"/>
    </source>
</evidence>
<keyword evidence="10" id="KW-0472">Membrane</keyword>
<dbReference type="GO" id="GO:0016887">
    <property type="term" value="F:ATP hydrolysis activity"/>
    <property type="evidence" value="ECO:0007669"/>
    <property type="project" value="InterPro"/>
</dbReference>
<evidence type="ECO:0000256" key="1">
    <source>
        <dbReference type="ARBA" id="ARBA00002579"/>
    </source>
</evidence>
<keyword evidence="9" id="KW-0029">Amino-acid transport</keyword>
<comment type="function">
    <text evidence="1">Part of the ABC transporter FtsEX involved in cellular division. Important for assembly or stability of the septal ring.</text>
</comment>
<keyword evidence="6" id="KW-0547">Nucleotide-binding</keyword>
<dbReference type="Proteomes" id="UP000234190">
    <property type="component" value="Unassembled WGS sequence"/>
</dbReference>
<sequence>MIFLENIHKTYASPGRVSHALAGVDLHIRKGEIFGIIGRSGAGKSTLIRMLNLLERPTQGSVTVNGQDITALSEPQLREFRHGVGMVFQHFNLLRSRTVLDNVCFPLRLAGLTRRQQIERAHEVLTLVGLMDHASKYPRQLSGGQQQRVGIARALANRPELLLCDEATSALDPETTQSILRLLLDINKRLGLTIVLITHGMDVIRNVCDRVAVIDAGVIVESGTVLDVFLHPSHAVTQSLLSESGVDAEGWREMAQGIEGQLLRLSFRGDSTVKPILSHVSRKLGLDLSILQGSVGRIKDTPYGQLVIAVQGDAASQEKLAGVLTNAGIECEVLRP</sequence>
<dbReference type="Gene3D" id="3.40.50.300">
    <property type="entry name" value="P-loop containing nucleotide triphosphate hydrolases"/>
    <property type="match status" value="1"/>
</dbReference>
<dbReference type="InterPro" id="IPR027417">
    <property type="entry name" value="P-loop_NTPase"/>
</dbReference>
<dbReference type="PANTHER" id="PTHR43166">
    <property type="entry name" value="AMINO ACID IMPORT ATP-BINDING PROTEIN"/>
    <property type="match status" value="1"/>
</dbReference>
<comment type="caution">
    <text evidence="12">The sequence shown here is derived from an EMBL/GenBank/DDBJ whole genome shotgun (WGS) entry which is preliminary data.</text>
</comment>
<dbReference type="Gene3D" id="3.30.70.260">
    <property type="match status" value="1"/>
</dbReference>
<organism evidence="12 13">
    <name type="scientific">Pollutimonas subterranea</name>
    <dbReference type="NCBI Taxonomy" id="2045210"/>
    <lineage>
        <taxon>Bacteria</taxon>
        <taxon>Pseudomonadati</taxon>
        <taxon>Pseudomonadota</taxon>
        <taxon>Betaproteobacteria</taxon>
        <taxon>Burkholderiales</taxon>
        <taxon>Alcaligenaceae</taxon>
        <taxon>Pollutimonas</taxon>
    </lineage>
</organism>
<keyword evidence="13" id="KW-1185">Reference proteome</keyword>
<dbReference type="SMART" id="SM00930">
    <property type="entry name" value="NIL"/>
    <property type="match status" value="1"/>
</dbReference>
<evidence type="ECO:0000313" key="12">
    <source>
        <dbReference type="EMBL" id="PLC48756.1"/>
    </source>
</evidence>
<dbReference type="GO" id="GO:0006865">
    <property type="term" value="P:amino acid transport"/>
    <property type="evidence" value="ECO:0007669"/>
    <property type="project" value="UniProtKB-KW"/>
</dbReference>
<dbReference type="GO" id="GO:0005524">
    <property type="term" value="F:ATP binding"/>
    <property type="evidence" value="ECO:0007669"/>
    <property type="project" value="UniProtKB-KW"/>
</dbReference>
<reference evidence="12 13" key="1">
    <citation type="submission" date="2017-10" db="EMBL/GenBank/DDBJ databases">
        <title>Two draft genome sequences of Pusillimonas sp. strains isolated from a nitrate- and radionuclide-contaminated groundwater in Russia.</title>
        <authorList>
            <person name="Grouzdev D.S."/>
            <person name="Tourova T.P."/>
            <person name="Goeva M.A."/>
            <person name="Babich T.L."/>
            <person name="Sokolova D.S."/>
            <person name="Abdullin R."/>
            <person name="Poltaraus A.B."/>
            <person name="Toshchakov S.V."/>
            <person name="Nazina T.N."/>
        </authorList>
    </citation>
    <scope>NUCLEOTIDE SEQUENCE [LARGE SCALE GENOMIC DNA]</scope>
    <source>
        <strain evidence="12 13">JR1/69-3-13</strain>
    </source>
</reference>
<dbReference type="PANTHER" id="PTHR43166:SF30">
    <property type="entry name" value="METHIONINE IMPORT ATP-BINDING PROTEIN METN"/>
    <property type="match status" value="1"/>
</dbReference>
<evidence type="ECO:0000256" key="7">
    <source>
        <dbReference type="ARBA" id="ARBA00022840"/>
    </source>
</evidence>
<dbReference type="InterPro" id="IPR017871">
    <property type="entry name" value="ABC_transporter-like_CS"/>
</dbReference>
<dbReference type="PROSITE" id="PS00211">
    <property type="entry name" value="ABC_TRANSPORTER_1"/>
    <property type="match status" value="1"/>
</dbReference>
<dbReference type="SMART" id="SM00382">
    <property type="entry name" value="AAA"/>
    <property type="match status" value="1"/>
</dbReference>
<gene>
    <name evidence="12" type="ORF">CR159_16565</name>
</gene>
<dbReference type="FunFam" id="3.40.50.300:FF:000056">
    <property type="entry name" value="Cell division ATP-binding protein FtsE"/>
    <property type="match status" value="1"/>
</dbReference>
<accession>A0A2N4U165</accession>
<dbReference type="Pfam" id="PF09383">
    <property type="entry name" value="NIL"/>
    <property type="match status" value="1"/>
</dbReference>
<dbReference type="InterPro" id="IPR041701">
    <property type="entry name" value="MetN_ABC"/>
</dbReference>
<feature type="domain" description="ABC transporter" evidence="11">
    <location>
        <begin position="2"/>
        <end position="241"/>
    </location>
</feature>
<dbReference type="RefSeq" id="WP_102075085.1">
    <property type="nucleotide sequence ID" value="NZ_PDNW01000016.1"/>
</dbReference>
<dbReference type="InterPro" id="IPR003439">
    <property type="entry name" value="ABC_transporter-like_ATP-bd"/>
</dbReference>
<dbReference type="GO" id="GO:0005886">
    <property type="term" value="C:plasma membrane"/>
    <property type="evidence" value="ECO:0007669"/>
    <property type="project" value="UniProtKB-ARBA"/>
</dbReference>
<evidence type="ECO:0000256" key="6">
    <source>
        <dbReference type="ARBA" id="ARBA00022741"/>
    </source>
</evidence>
<dbReference type="SUPFAM" id="SSF52540">
    <property type="entry name" value="P-loop containing nucleoside triphosphate hydrolases"/>
    <property type="match status" value="1"/>
</dbReference>
<dbReference type="AlphaFoldDB" id="A0A2N4U165"/>
<evidence type="ECO:0000313" key="13">
    <source>
        <dbReference type="Proteomes" id="UP000234190"/>
    </source>
</evidence>
<dbReference type="InterPro" id="IPR003593">
    <property type="entry name" value="AAA+_ATPase"/>
</dbReference>
<keyword evidence="5" id="KW-1003">Cell membrane</keyword>
<evidence type="ECO:0000256" key="5">
    <source>
        <dbReference type="ARBA" id="ARBA00022475"/>
    </source>
</evidence>
<proteinExistence type="inferred from homology"/>
<name>A0A2N4U165_9BURK</name>
<evidence type="ECO:0000256" key="10">
    <source>
        <dbReference type="ARBA" id="ARBA00023136"/>
    </source>
</evidence>
<evidence type="ECO:0000256" key="3">
    <source>
        <dbReference type="ARBA" id="ARBA00020019"/>
    </source>
</evidence>
<dbReference type="InterPro" id="IPR018449">
    <property type="entry name" value="NIL_domain"/>
</dbReference>
<dbReference type="PROSITE" id="PS50893">
    <property type="entry name" value="ABC_TRANSPORTER_2"/>
    <property type="match status" value="1"/>
</dbReference>